<dbReference type="RefSeq" id="WP_379863837.1">
    <property type="nucleotide sequence ID" value="NZ_JBHTBW010000014.1"/>
</dbReference>
<accession>A0ABW2RII2</accession>
<reference evidence="2" key="1">
    <citation type="journal article" date="2019" name="Int. J. Syst. Evol. Microbiol.">
        <title>The Global Catalogue of Microorganisms (GCM) 10K type strain sequencing project: providing services to taxonomists for standard genome sequencing and annotation.</title>
        <authorList>
            <consortium name="The Broad Institute Genomics Platform"/>
            <consortium name="The Broad Institute Genome Sequencing Center for Infectious Disease"/>
            <person name="Wu L."/>
            <person name="Ma J."/>
        </authorList>
    </citation>
    <scope>NUCLEOTIDE SEQUENCE [LARGE SCALE GENOMIC DNA]</scope>
    <source>
        <strain evidence="2">CGMCC 1.12942</strain>
    </source>
</reference>
<dbReference type="PANTHER" id="PTHR38733:SF1">
    <property type="entry name" value="TYPE IV METHYL-DIRECTED RESTRICTION ENZYME ECOKMCRBC"/>
    <property type="match status" value="1"/>
</dbReference>
<comment type="caution">
    <text evidence="1">The sequence shown here is derived from an EMBL/GenBank/DDBJ whole genome shotgun (WGS) entry which is preliminary data.</text>
</comment>
<evidence type="ECO:0000313" key="1">
    <source>
        <dbReference type="EMBL" id="MFC7440556.1"/>
    </source>
</evidence>
<dbReference type="InterPro" id="IPR019292">
    <property type="entry name" value="McrC"/>
</dbReference>
<name>A0ABW2RII2_9BACL</name>
<sequence>MKQRMWIELVEHGTVDVPRSRLSEEAGEEICQKYARWLDLEFPSLKTKNHWRLKAKGWIGFLPLQSGVGINIRPQFPQGHLFQMLEVAYRLKSVCLFEGDATIDSLDGFCERVAHLLALAVLRRHKQGLHKEYVIKEETLPYIRGRWEIDAMPSHQHSLTFPCSYEDLVVDNEENRIILWTLYRVLRRGYCIRSHVVATIRKAVQALADSVSLQAHSADDCLHRRYHRLNRDYAWYHALCRFLLDMEVPSQDLGQNAFAPFLIYMPRLYEMFVAEWMKSHLPERFLLAVQEKLTIAKKRNFTMDLVIYDRETNKPLGLVDTKYKRKRRFSCIQERFNR</sequence>
<evidence type="ECO:0000313" key="2">
    <source>
        <dbReference type="Proteomes" id="UP001596500"/>
    </source>
</evidence>
<gene>
    <name evidence="1" type="ORF">ACFQNG_05280</name>
</gene>
<organism evidence="1 2">
    <name type="scientific">Laceyella putida</name>
    <dbReference type="NCBI Taxonomy" id="110101"/>
    <lineage>
        <taxon>Bacteria</taxon>
        <taxon>Bacillati</taxon>
        <taxon>Bacillota</taxon>
        <taxon>Bacilli</taxon>
        <taxon>Bacillales</taxon>
        <taxon>Thermoactinomycetaceae</taxon>
        <taxon>Laceyella</taxon>
    </lineage>
</organism>
<keyword evidence="2" id="KW-1185">Reference proteome</keyword>
<dbReference type="Proteomes" id="UP001596500">
    <property type="component" value="Unassembled WGS sequence"/>
</dbReference>
<dbReference type="PANTHER" id="PTHR38733">
    <property type="entry name" value="PROTEIN MCRC"/>
    <property type="match status" value="1"/>
</dbReference>
<protein>
    <submittedName>
        <fullName evidence="1">McrC family protein</fullName>
    </submittedName>
</protein>
<dbReference type="Pfam" id="PF10117">
    <property type="entry name" value="McrBC"/>
    <property type="match status" value="1"/>
</dbReference>
<proteinExistence type="predicted"/>
<dbReference type="EMBL" id="JBHTBW010000014">
    <property type="protein sequence ID" value="MFC7440556.1"/>
    <property type="molecule type" value="Genomic_DNA"/>
</dbReference>